<organism evidence="12 13">
    <name type="scientific">Geodermatophilus obscurus</name>
    <dbReference type="NCBI Taxonomy" id="1861"/>
    <lineage>
        <taxon>Bacteria</taxon>
        <taxon>Bacillati</taxon>
        <taxon>Actinomycetota</taxon>
        <taxon>Actinomycetes</taxon>
        <taxon>Geodermatophilales</taxon>
        <taxon>Geodermatophilaceae</taxon>
        <taxon>Geodermatophilus</taxon>
    </lineage>
</organism>
<keyword evidence="4 8" id="KW-0812">Transmembrane</keyword>
<evidence type="ECO:0000256" key="7">
    <source>
        <dbReference type="SAM" id="MobiDB-lite"/>
    </source>
</evidence>
<feature type="domain" description="Mechanosensitive ion channel MscS C-terminal" evidence="10">
    <location>
        <begin position="190"/>
        <end position="276"/>
    </location>
</feature>
<sequence>MEPLDTLLTWLAGRGLEIVLLVLGSVLLARFVAWVGEKITDRIDARATGGDALVRSEAAKHRHSLTQVITWTLVVLIYAVAVFAVLDRAGIPIGGLVAPATVLGVGLGFGAQRIVGDVLAGFFIITERQYGFGDVVSIQVVGGVEPAEGTIEDVTLRVTRLRSANGEVITLPNGQIVKVTNLSRDWARAVVDVPVPTTVDVGRVNEILKDVGAEAFRDQRLRPLLLDPPSVMGVETIDLEQVNVRMVARTLPGKQFEVGRDLRARVVAAFRREGLNVPPPTAAPQAGGLTASAPSSGDGVR</sequence>
<dbReference type="InterPro" id="IPR023408">
    <property type="entry name" value="MscS_beta-dom_sf"/>
</dbReference>
<feature type="domain" description="Mechanosensitive ion channel transmembrane helices 2/3" evidence="11">
    <location>
        <begin position="73"/>
        <end position="112"/>
    </location>
</feature>
<comment type="subcellular location">
    <subcellularLocation>
        <location evidence="1">Cell membrane</location>
        <topology evidence="1">Multi-pass membrane protein</topology>
    </subcellularLocation>
</comment>
<dbReference type="RefSeq" id="WP_072920524.1">
    <property type="nucleotide sequence ID" value="NZ_FRDM01000033.1"/>
</dbReference>
<dbReference type="FunFam" id="2.30.30.60:FF:000001">
    <property type="entry name" value="MscS Mechanosensitive ion channel"/>
    <property type="match status" value="1"/>
</dbReference>
<reference evidence="12 13" key="1">
    <citation type="submission" date="2016-12" db="EMBL/GenBank/DDBJ databases">
        <authorList>
            <person name="Song W.-J."/>
            <person name="Kurnit D.M."/>
        </authorList>
    </citation>
    <scope>NUCLEOTIDE SEQUENCE [LARGE SCALE GENOMIC DNA]</scope>
    <source>
        <strain evidence="12 13">DSM 43162</strain>
    </source>
</reference>
<proteinExistence type="inferred from homology"/>
<dbReference type="InterPro" id="IPR006685">
    <property type="entry name" value="MscS_channel_2nd"/>
</dbReference>
<evidence type="ECO:0000256" key="4">
    <source>
        <dbReference type="ARBA" id="ARBA00022692"/>
    </source>
</evidence>
<feature type="transmembrane region" description="Helical" evidence="8">
    <location>
        <begin position="91"/>
        <end position="111"/>
    </location>
</feature>
<dbReference type="PANTHER" id="PTHR30460">
    <property type="entry name" value="MODERATE CONDUCTANCE MECHANOSENSITIVE CHANNEL YBIO"/>
    <property type="match status" value="1"/>
</dbReference>
<name>A0A1M7UW80_9ACTN</name>
<dbReference type="Pfam" id="PF21088">
    <property type="entry name" value="MS_channel_1st"/>
    <property type="match status" value="1"/>
</dbReference>
<accession>A0A1M7UW80</accession>
<dbReference type="InterPro" id="IPR049142">
    <property type="entry name" value="MS_channel_1st"/>
</dbReference>
<dbReference type="EMBL" id="FRDM01000033">
    <property type="protein sequence ID" value="SHN87232.1"/>
    <property type="molecule type" value="Genomic_DNA"/>
</dbReference>
<evidence type="ECO:0000256" key="5">
    <source>
        <dbReference type="ARBA" id="ARBA00022989"/>
    </source>
</evidence>
<feature type="transmembrane region" description="Helical" evidence="8">
    <location>
        <begin position="65"/>
        <end position="85"/>
    </location>
</feature>
<evidence type="ECO:0000259" key="10">
    <source>
        <dbReference type="Pfam" id="PF21082"/>
    </source>
</evidence>
<evidence type="ECO:0000313" key="13">
    <source>
        <dbReference type="Proteomes" id="UP000184428"/>
    </source>
</evidence>
<keyword evidence="3" id="KW-1003">Cell membrane</keyword>
<evidence type="ECO:0000256" key="6">
    <source>
        <dbReference type="ARBA" id="ARBA00023136"/>
    </source>
</evidence>
<dbReference type="SUPFAM" id="SSF82861">
    <property type="entry name" value="Mechanosensitive channel protein MscS (YggB), transmembrane region"/>
    <property type="match status" value="1"/>
</dbReference>
<dbReference type="SUPFAM" id="SSF50182">
    <property type="entry name" value="Sm-like ribonucleoproteins"/>
    <property type="match status" value="1"/>
</dbReference>
<dbReference type="Gene3D" id="3.30.70.100">
    <property type="match status" value="1"/>
</dbReference>
<evidence type="ECO:0000256" key="2">
    <source>
        <dbReference type="ARBA" id="ARBA00008017"/>
    </source>
</evidence>
<dbReference type="AlphaFoldDB" id="A0A1M7UW80"/>
<feature type="domain" description="Mechanosensitive ion channel MscS" evidence="9">
    <location>
        <begin position="114"/>
        <end position="184"/>
    </location>
</feature>
<dbReference type="InterPro" id="IPR010920">
    <property type="entry name" value="LSM_dom_sf"/>
</dbReference>
<dbReference type="InterPro" id="IPR045276">
    <property type="entry name" value="YbiO_bact"/>
</dbReference>
<evidence type="ECO:0000256" key="3">
    <source>
        <dbReference type="ARBA" id="ARBA00022475"/>
    </source>
</evidence>
<evidence type="ECO:0000256" key="8">
    <source>
        <dbReference type="SAM" id="Phobius"/>
    </source>
</evidence>
<evidence type="ECO:0000256" key="1">
    <source>
        <dbReference type="ARBA" id="ARBA00004651"/>
    </source>
</evidence>
<dbReference type="GO" id="GO:0005886">
    <property type="term" value="C:plasma membrane"/>
    <property type="evidence" value="ECO:0007669"/>
    <property type="project" value="UniProtKB-SubCell"/>
</dbReference>
<gene>
    <name evidence="12" type="ORF">SAMN05660350_04114</name>
</gene>
<feature type="transmembrane region" description="Helical" evidence="8">
    <location>
        <begin position="18"/>
        <end position="36"/>
    </location>
</feature>
<evidence type="ECO:0000259" key="11">
    <source>
        <dbReference type="Pfam" id="PF21088"/>
    </source>
</evidence>
<keyword evidence="6 8" id="KW-0472">Membrane</keyword>
<dbReference type="Pfam" id="PF21082">
    <property type="entry name" value="MS_channel_3rd"/>
    <property type="match status" value="1"/>
</dbReference>
<protein>
    <submittedName>
        <fullName evidence="12">Small conductance mechanosensitive channel</fullName>
    </submittedName>
</protein>
<dbReference type="SUPFAM" id="SSF82689">
    <property type="entry name" value="Mechanosensitive channel protein MscS (YggB), C-terminal domain"/>
    <property type="match status" value="1"/>
</dbReference>
<dbReference type="Proteomes" id="UP000184428">
    <property type="component" value="Unassembled WGS sequence"/>
</dbReference>
<dbReference type="InterPro" id="IPR049278">
    <property type="entry name" value="MS_channel_C"/>
</dbReference>
<dbReference type="Pfam" id="PF00924">
    <property type="entry name" value="MS_channel_2nd"/>
    <property type="match status" value="1"/>
</dbReference>
<evidence type="ECO:0000259" key="9">
    <source>
        <dbReference type="Pfam" id="PF00924"/>
    </source>
</evidence>
<comment type="similarity">
    <text evidence="2">Belongs to the MscS (TC 1.A.23) family.</text>
</comment>
<dbReference type="OrthoDB" id="4638917at2"/>
<evidence type="ECO:0000313" key="12">
    <source>
        <dbReference type="EMBL" id="SHN87232.1"/>
    </source>
</evidence>
<dbReference type="PANTHER" id="PTHR30460:SF0">
    <property type="entry name" value="MODERATE CONDUCTANCE MECHANOSENSITIVE CHANNEL YBIO"/>
    <property type="match status" value="1"/>
</dbReference>
<feature type="region of interest" description="Disordered" evidence="7">
    <location>
        <begin position="275"/>
        <end position="301"/>
    </location>
</feature>
<dbReference type="Gene3D" id="2.30.30.60">
    <property type="match status" value="1"/>
</dbReference>
<dbReference type="InterPro" id="IPR011066">
    <property type="entry name" value="MscS_channel_C_sf"/>
</dbReference>
<dbReference type="GO" id="GO:0008381">
    <property type="term" value="F:mechanosensitive monoatomic ion channel activity"/>
    <property type="evidence" value="ECO:0007669"/>
    <property type="project" value="InterPro"/>
</dbReference>
<keyword evidence="5 8" id="KW-1133">Transmembrane helix</keyword>
<dbReference type="Gene3D" id="1.10.287.1260">
    <property type="match status" value="1"/>
</dbReference>
<dbReference type="InterPro" id="IPR011014">
    <property type="entry name" value="MscS_channel_TM-2"/>
</dbReference>